<dbReference type="Pfam" id="PF24883">
    <property type="entry name" value="NPHP3_N"/>
    <property type="match status" value="1"/>
</dbReference>
<evidence type="ECO:0000256" key="1">
    <source>
        <dbReference type="ARBA" id="ARBA00022737"/>
    </source>
</evidence>
<gene>
    <name evidence="3" type="ORF">BT96DRAFT_884510</name>
</gene>
<evidence type="ECO:0000313" key="4">
    <source>
        <dbReference type="Proteomes" id="UP000799118"/>
    </source>
</evidence>
<proteinExistence type="predicted"/>
<evidence type="ECO:0000259" key="2">
    <source>
        <dbReference type="Pfam" id="PF24883"/>
    </source>
</evidence>
<accession>A0A6A4HG88</accession>
<dbReference type="Proteomes" id="UP000799118">
    <property type="component" value="Unassembled WGS sequence"/>
</dbReference>
<evidence type="ECO:0000313" key="3">
    <source>
        <dbReference type="EMBL" id="KAE9396780.1"/>
    </source>
</evidence>
<dbReference type="InterPro" id="IPR056884">
    <property type="entry name" value="NPHP3-like_N"/>
</dbReference>
<keyword evidence="4" id="KW-1185">Reference proteome</keyword>
<dbReference type="EMBL" id="ML769508">
    <property type="protein sequence ID" value="KAE9396780.1"/>
    <property type="molecule type" value="Genomic_DNA"/>
</dbReference>
<name>A0A6A4HG88_9AGAR</name>
<reference evidence="3" key="1">
    <citation type="journal article" date="2019" name="Environ. Microbiol.">
        <title>Fungal ecological strategies reflected in gene transcription - a case study of two litter decomposers.</title>
        <authorList>
            <person name="Barbi F."/>
            <person name="Kohler A."/>
            <person name="Barry K."/>
            <person name="Baskaran P."/>
            <person name="Daum C."/>
            <person name="Fauchery L."/>
            <person name="Ihrmark K."/>
            <person name="Kuo A."/>
            <person name="LaButti K."/>
            <person name="Lipzen A."/>
            <person name="Morin E."/>
            <person name="Grigoriev I.V."/>
            <person name="Henrissat B."/>
            <person name="Lindahl B."/>
            <person name="Martin F."/>
        </authorList>
    </citation>
    <scope>NUCLEOTIDE SEQUENCE</scope>
    <source>
        <strain evidence="3">JB14</strain>
    </source>
</reference>
<dbReference type="OrthoDB" id="538223at2759"/>
<feature type="domain" description="Nephrocystin 3-like N-terminal" evidence="2">
    <location>
        <begin position="63"/>
        <end position="230"/>
    </location>
</feature>
<sequence length="477" mass="54692">MDRSLMLQAASTTTFTERGKSKITLVLKYSTKTLFRALFDNSEQRFPPPNCHRGTRTQVLEILRSWITSIADSTSIYWLYGAAGVGKSAIAQTISEEFAASHLAATFFFARADPSRNNLTSFFITISYQLATSPTLGPILKYPIDLAVRQNPSIVHAILEEQFQQLIMLPCNWLVACRLTERWKSLPRLIIIDGLDECIDIPSQERLLSIIRQAKSATPPLPFEFLICSRPEPRIRNAFSHHEFRSILGCDDIGESFESAKDIFKYLKHDFGRVRREHGRSMAHVAEDWPGNGIIQQLVQRACGQFIYATTVLKYVGDHDGFPIERLEIILNITVPEDFDSPYPDLDLLYIQILSVCAQQELLLDVMAQILSPAGIFFDERYERTSTFVIEGVFSLAKGKLWSLLYRLHSVLFIPEIDDENITVRHASFIDFLTDRKRSGRYFVNTEKDAQHERVLLYLMKIISSSTIDNWKYPFKW</sequence>
<dbReference type="SUPFAM" id="SSF52540">
    <property type="entry name" value="P-loop containing nucleoside triphosphate hydrolases"/>
    <property type="match status" value="1"/>
</dbReference>
<dbReference type="PANTHER" id="PTHR10039">
    <property type="entry name" value="AMELOGENIN"/>
    <property type="match status" value="1"/>
</dbReference>
<dbReference type="Gene3D" id="3.40.50.300">
    <property type="entry name" value="P-loop containing nucleotide triphosphate hydrolases"/>
    <property type="match status" value="1"/>
</dbReference>
<keyword evidence="1" id="KW-0677">Repeat</keyword>
<dbReference type="PANTHER" id="PTHR10039:SF17">
    <property type="entry name" value="FUNGAL STAND N-TERMINAL GOODBYE DOMAIN-CONTAINING PROTEIN-RELATED"/>
    <property type="match status" value="1"/>
</dbReference>
<dbReference type="AlphaFoldDB" id="A0A6A4HG88"/>
<organism evidence="3 4">
    <name type="scientific">Gymnopus androsaceus JB14</name>
    <dbReference type="NCBI Taxonomy" id="1447944"/>
    <lineage>
        <taxon>Eukaryota</taxon>
        <taxon>Fungi</taxon>
        <taxon>Dikarya</taxon>
        <taxon>Basidiomycota</taxon>
        <taxon>Agaricomycotina</taxon>
        <taxon>Agaricomycetes</taxon>
        <taxon>Agaricomycetidae</taxon>
        <taxon>Agaricales</taxon>
        <taxon>Marasmiineae</taxon>
        <taxon>Omphalotaceae</taxon>
        <taxon>Gymnopus</taxon>
    </lineage>
</organism>
<dbReference type="InterPro" id="IPR027417">
    <property type="entry name" value="P-loop_NTPase"/>
</dbReference>
<protein>
    <recommendedName>
        <fullName evidence="2">Nephrocystin 3-like N-terminal domain-containing protein</fullName>
    </recommendedName>
</protein>